<dbReference type="Pfam" id="PF10197">
    <property type="entry name" value="Cir_N"/>
    <property type="match status" value="1"/>
</dbReference>
<dbReference type="GeneID" id="80926575"/>
<evidence type="ECO:0000259" key="10">
    <source>
        <dbReference type="SMART" id="SM01083"/>
    </source>
</evidence>
<accession>A0AA35J5E2</accession>
<feature type="domain" description="CBF1-interacting co-repressor CIR N-terminal" evidence="10">
    <location>
        <begin position="11"/>
        <end position="47"/>
    </location>
</feature>
<dbReference type="InterPro" id="IPR019339">
    <property type="entry name" value="CIR_N_dom"/>
</dbReference>
<dbReference type="InterPro" id="IPR051376">
    <property type="entry name" value="CWC25_splicing_factor"/>
</dbReference>
<feature type="compositionally biased region" description="Low complexity" evidence="9">
    <location>
        <begin position="108"/>
        <end position="131"/>
    </location>
</feature>
<comment type="subcellular location">
    <subcellularLocation>
        <location evidence="1">Nucleus</location>
    </subcellularLocation>
</comment>
<dbReference type="Proteomes" id="UP001162087">
    <property type="component" value="Chromosome 14"/>
</dbReference>
<evidence type="ECO:0000313" key="11">
    <source>
        <dbReference type="EMBL" id="CAI4049465.1"/>
    </source>
</evidence>
<keyword evidence="5" id="KW-0747">Spliceosome</keyword>
<feature type="region of interest" description="Disordered" evidence="9">
    <location>
        <begin position="107"/>
        <end position="182"/>
    </location>
</feature>
<reference evidence="11" key="1">
    <citation type="submission" date="2022-10" db="EMBL/GenBank/DDBJ databases">
        <authorList>
            <person name="Byrne P K."/>
        </authorList>
    </citation>
    <scope>NUCLEOTIDE SEQUENCE</scope>
    <source>
        <strain evidence="11">IFO1802</strain>
    </source>
</reference>
<dbReference type="InterPro" id="IPR022209">
    <property type="entry name" value="CWC25"/>
</dbReference>
<evidence type="ECO:0000256" key="6">
    <source>
        <dbReference type="ARBA" id="ARBA00023054"/>
    </source>
</evidence>
<evidence type="ECO:0000256" key="1">
    <source>
        <dbReference type="ARBA" id="ARBA00004123"/>
    </source>
</evidence>
<proteinExistence type="inferred from homology"/>
<evidence type="ECO:0000256" key="3">
    <source>
        <dbReference type="ARBA" id="ARBA00020646"/>
    </source>
</evidence>
<protein>
    <recommendedName>
        <fullName evidence="3">Pre-mRNA-splicing factor CWC25</fullName>
    </recommendedName>
</protein>
<keyword evidence="4" id="KW-0507">mRNA processing</keyword>
<keyword evidence="7" id="KW-0508">mRNA splicing</keyword>
<evidence type="ECO:0000313" key="12">
    <source>
        <dbReference type="Proteomes" id="UP001162087"/>
    </source>
</evidence>
<dbReference type="SMART" id="SM01083">
    <property type="entry name" value="Cir_N"/>
    <property type="match status" value="1"/>
</dbReference>
<dbReference type="PANTHER" id="PTHR16196:SF0">
    <property type="entry name" value="PRE-MRNA-SPLICING FACTOR CWC25 HOMOLOG"/>
    <property type="match status" value="1"/>
</dbReference>
<evidence type="ECO:0000256" key="2">
    <source>
        <dbReference type="ARBA" id="ARBA00006695"/>
    </source>
</evidence>
<sequence length="182" mass="20461">MGSGDLNLLKSWNPKLMKNRKKVWETEQDLVNEQQKLNTRLKEIEKERELNELLDESNKNHPGGLKSDLRLKKSGLEWMYQDAKLSDEKEDYLLGKKKLDSSILNQPTATAAAAAAAPKNAAATASAATSKGSHKKKSKLLKDDPMSKFKITKQQRRTPYASERTTPQRGKLPSKPAPDLDY</sequence>
<dbReference type="GO" id="GO:0005684">
    <property type="term" value="C:U2-type spliceosomal complex"/>
    <property type="evidence" value="ECO:0007669"/>
    <property type="project" value="TreeGrafter"/>
</dbReference>
<dbReference type="RefSeq" id="XP_056084570.1">
    <property type="nucleotide sequence ID" value="XM_056230675.1"/>
</dbReference>
<gene>
    <name evidence="11" type="primary">SKDI14G0860</name>
    <name evidence="11" type="ORF">SKDI_14G0860</name>
</gene>
<name>A0AA35J5E2_SACK1</name>
<keyword evidence="6" id="KW-0175">Coiled coil</keyword>
<dbReference type="Pfam" id="PF12542">
    <property type="entry name" value="CWC25"/>
    <property type="match status" value="1"/>
</dbReference>
<dbReference type="GO" id="GO:0000398">
    <property type="term" value="P:mRNA splicing, via spliceosome"/>
    <property type="evidence" value="ECO:0007669"/>
    <property type="project" value="TreeGrafter"/>
</dbReference>
<dbReference type="PANTHER" id="PTHR16196">
    <property type="entry name" value="CELL CYCLE CONTROL PROTEIN CWF25"/>
    <property type="match status" value="1"/>
</dbReference>
<evidence type="ECO:0000256" key="8">
    <source>
        <dbReference type="ARBA" id="ARBA00023242"/>
    </source>
</evidence>
<comment type="similarity">
    <text evidence="2">Belongs to the CWC25 family.</text>
</comment>
<evidence type="ECO:0000256" key="7">
    <source>
        <dbReference type="ARBA" id="ARBA00023187"/>
    </source>
</evidence>
<dbReference type="AlphaFoldDB" id="A0AA35J5E2"/>
<evidence type="ECO:0000256" key="5">
    <source>
        <dbReference type="ARBA" id="ARBA00022728"/>
    </source>
</evidence>
<keyword evidence="8" id="KW-0539">Nucleus</keyword>
<evidence type="ECO:0000256" key="4">
    <source>
        <dbReference type="ARBA" id="ARBA00022664"/>
    </source>
</evidence>
<dbReference type="EMBL" id="OX365909">
    <property type="protein sequence ID" value="CAI4049465.1"/>
    <property type="molecule type" value="Genomic_DNA"/>
</dbReference>
<keyword evidence="12" id="KW-1185">Reference proteome</keyword>
<organism evidence="11 12">
    <name type="scientific">Saccharomyces kudriavzevii (strain ATCC MYA-4449 / AS 2.2408 / CBS 8840 / NBRC 1802 / NCYC 2889)</name>
    <name type="common">Yeast</name>
    <dbReference type="NCBI Taxonomy" id="226230"/>
    <lineage>
        <taxon>Eukaryota</taxon>
        <taxon>Fungi</taxon>
        <taxon>Dikarya</taxon>
        <taxon>Ascomycota</taxon>
        <taxon>Saccharomycotina</taxon>
        <taxon>Saccharomycetes</taxon>
        <taxon>Saccharomycetales</taxon>
        <taxon>Saccharomycetaceae</taxon>
        <taxon>Saccharomyces</taxon>
    </lineage>
</organism>
<evidence type="ECO:0000256" key="9">
    <source>
        <dbReference type="SAM" id="MobiDB-lite"/>
    </source>
</evidence>